<dbReference type="PROSITE" id="PS00622">
    <property type="entry name" value="HTH_LUXR_1"/>
    <property type="match status" value="1"/>
</dbReference>
<dbReference type="InterPro" id="IPR016032">
    <property type="entry name" value="Sig_transdc_resp-reg_C-effctor"/>
</dbReference>
<evidence type="ECO:0000256" key="1">
    <source>
        <dbReference type="ARBA" id="ARBA00022741"/>
    </source>
</evidence>
<dbReference type="Pfam" id="PF00196">
    <property type="entry name" value="GerE"/>
    <property type="match status" value="1"/>
</dbReference>
<protein>
    <submittedName>
        <fullName evidence="4">Regulatory protein, luxR family</fullName>
    </submittedName>
</protein>
<evidence type="ECO:0000256" key="2">
    <source>
        <dbReference type="ARBA" id="ARBA00022840"/>
    </source>
</evidence>
<dbReference type="EMBL" id="FOAZ01000020">
    <property type="protein sequence ID" value="SEM20366.1"/>
    <property type="molecule type" value="Genomic_DNA"/>
</dbReference>
<organism evidence="4 5">
    <name type="scientific">Streptacidiphilus jiangxiensis</name>
    <dbReference type="NCBI Taxonomy" id="235985"/>
    <lineage>
        <taxon>Bacteria</taxon>
        <taxon>Bacillati</taxon>
        <taxon>Actinomycetota</taxon>
        <taxon>Actinomycetes</taxon>
        <taxon>Kitasatosporales</taxon>
        <taxon>Streptomycetaceae</taxon>
        <taxon>Streptacidiphilus</taxon>
    </lineage>
</organism>
<dbReference type="GO" id="GO:0003677">
    <property type="term" value="F:DNA binding"/>
    <property type="evidence" value="ECO:0007669"/>
    <property type="project" value="InterPro"/>
</dbReference>
<dbReference type="Proteomes" id="UP000183015">
    <property type="component" value="Unassembled WGS sequence"/>
</dbReference>
<dbReference type="SUPFAM" id="SSF46894">
    <property type="entry name" value="C-terminal effector domain of the bipartite response regulators"/>
    <property type="match status" value="1"/>
</dbReference>
<evidence type="ECO:0000313" key="5">
    <source>
        <dbReference type="Proteomes" id="UP000183015"/>
    </source>
</evidence>
<dbReference type="Pfam" id="PF13191">
    <property type="entry name" value="AAA_16"/>
    <property type="match status" value="1"/>
</dbReference>
<dbReference type="InterPro" id="IPR041664">
    <property type="entry name" value="AAA_16"/>
</dbReference>
<dbReference type="GO" id="GO:0006355">
    <property type="term" value="P:regulation of DNA-templated transcription"/>
    <property type="evidence" value="ECO:0007669"/>
    <property type="project" value="InterPro"/>
</dbReference>
<dbReference type="OrthoDB" id="7053960at2"/>
<dbReference type="InterPro" id="IPR000792">
    <property type="entry name" value="Tscrpt_reg_LuxR_C"/>
</dbReference>
<dbReference type="AlphaFoldDB" id="A0A1H7WFL3"/>
<dbReference type="SMART" id="SM00421">
    <property type="entry name" value="HTH_LUXR"/>
    <property type="match status" value="1"/>
</dbReference>
<dbReference type="eggNOG" id="COG2197">
    <property type="taxonomic scope" value="Bacteria"/>
</dbReference>
<sequence length="920" mass="98130">MESRADALVGREIELQVLSTYLTSPDRRALILRGETGVGKSTLLDHASELATTTGHRVIRAVGAEAESKLPFAGLHQLLYPLLPDAEQLDGAHRAVLEAAFSGGDGTPPSTMTLGIAVLDLLSLATTSKPLLLVVDDGHWLDIASAEVCGFVGRRLAGSAVRLLLGMRSGVPSAFDAAALPEAPVPPLSRQAAEQVLDGRYPDLDPQLRERVLAEALGVPLALVELPPLLGSAYPGHGLDGGSRSGGGSFRHRFQHVYGTRIAALTPDVRAELLRGALDGVGAGAGSGPTRAVGYRMLDAEEAATCGLLDVDPVSGDFVFRHPLVRSTVVQLATPNERQAAHAVLAHVHRHDVERHATHLAAATVDPDEQVAATLEAASASARRRGGSAAAVAWLTRAAELSESREDRSRRLGDAAFVAGQAGLLDQAQHLVHVGISPGTDSPAAVLASAYVALYGDGEVRSTHRQLVGAVESLRDGTTGGPPETLARVVNTLLVISQYASNRDMWEETDRVLTSLGDLVPANSRLHHDAWSDVVRRGAGLAERVDRAFVDTPPFEPWDVALLCGAAHRVDTLGQYRSQLRRALDRERAGGTRASGIAMLHLNHLDQVASGDWAAAEESGERSLELATARGLTLFSYQSRAYLAVLAAMRGRLERARELQAQVDSWARPRGIGLLTQLADTAGTIAALSEGDYEAAYLHAIGITRPGSFEPYQHQASQTLLDLVEAALHTGRTQQARDHALAAQAAGLPYISPRLALLTYGVLSMTAEDEQEAAEMYARAEAHPTSATFPFELARIQLARGIRLRQLHGRRASRQLLSRAAASFELLGATAWTERALAELCAIDLPARASALPVTSLTWQERRIADLAASGLTNKEIGERTHLSPRTVSSHLYRVFPKLGVSSRAALRDALEKLPDRTSA</sequence>
<gene>
    <name evidence="4" type="ORF">SAMN05414137_120135</name>
</gene>
<evidence type="ECO:0000313" key="4">
    <source>
        <dbReference type="EMBL" id="SEM20366.1"/>
    </source>
</evidence>
<dbReference type="CDD" id="cd06170">
    <property type="entry name" value="LuxR_C_like"/>
    <property type="match status" value="1"/>
</dbReference>
<dbReference type="PROSITE" id="PS50043">
    <property type="entry name" value="HTH_LUXR_2"/>
    <property type="match status" value="1"/>
</dbReference>
<evidence type="ECO:0000259" key="3">
    <source>
        <dbReference type="PROSITE" id="PS50043"/>
    </source>
</evidence>
<keyword evidence="5" id="KW-1185">Reference proteome</keyword>
<dbReference type="GO" id="GO:0004016">
    <property type="term" value="F:adenylate cyclase activity"/>
    <property type="evidence" value="ECO:0007669"/>
    <property type="project" value="TreeGrafter"/>
</dbReference>
<dbReference type="PANTHER" id="PTHR16305:SF35">
    <property type="entry name" value="TRANSCRIPTIONAL ACTIVATOR DOMAIN"/>
    <property type="match status" value="1"/>
</dbReference>
<proteinExistence type="predicted"/>
<accession>A0A1H7WFL3</accession>
<dbReference type="GO" id="GO:0005737">
    <property type="term" value="C:cytoplasm"/>
    <property type="evidence" value="ECO:0007669"/>
    <property type="project" value="TreeGrafter"/>
</dbReference>
<dbReference type="STRING" id="235985.SAMN05414137_120135"/>
<dbReference type="Gene3D" id="1.10.10.10">
    <property type="entry name" value="Winged helix-like DNA-binding domain superfamily/Winged helix DNA-binding domain"/>
    <property type="match status" value="1"/>
</dbReference>
<name>A0A1H7WFL3_STRJI</name>
<dbReference type="RefSeq" id="WP_042446663.1">
    <property type="nucleotide sequence ID" value="NZ_BBPN01000011.1"/>
</dbReference>
<reference evidence="5" key="1">
    <citation type="submission" date="2016-10" db="EMBL/GenBank/DDBJ databases">
        <authorList>
            <person name="Varghese N."/>
        </authorList>
    </citation>
    <scope>NUCLEOTIDE SEQUENCE [LARGE SCALE GENOMIC DNA]</scope>
    <source>
        <strain evidence="5">DSM 45096 / BCRC 16803 / CGMCC 4.1857 / CIP 109030 / JCM 12277 / KCTC 19219 / NBRC 100920 / 33214</strain>
    </source>
</reference>
<dbReference type="InterPro" id="IPR036388">
    <property type="entry name" value="WH-like_DNA-bd_sf"/>
</dbReference>
<feature type="domain" description="HTH luxR-type" evidence="3">
    <location>
        <begin position="850"/>
        <end position="915"/>
    </location>
</feature>
<dbReference type="SUPFAM" id="SSF52540">
    <property type="entry name" value="P-loop containing nucleoside triphosphate hydrolases"/>
    <property type="match status" value="1"/>
</dbReference>
<keyword evidence="2" id="KW-0067">ATP-binding</keyword>
<keyword evidence="1" id="KW-0547">Nucleotide-binding</keyword>
<dbReference type="PRINTS" id="PR00038">
    <property type="entry name" value="HTHLUXR"/>
</dbReference>
<dbReference type="InterPro" id="IPR027417">
    <property type="entry name" value="P-loop_NTPase"/>
</dbReference>
<dbReference type="PANTHER" id="PTHR16305">
    <property type="entry name" value="TESTICULAR SOLUBLE ADENYLYL CYCLASE"/>
    <property type="match status" value="1"/>
</dbReference>
<dbReference type="GO" id="GO:0005524">
    <property type="term" value="F:ATP binding"/>
    <property type="evidence" value="ECO:0007669"/>
    <property type="project" value="UniProtKB-KW"/>
</dbReference>